<accession>A0A4S4AYI4</accession>
<dbReference type="OrthoDB" id="5298483at2"/>
<protein>
    <recommendedName>
        <fullName evidence="4">Transmembrane protein</fullName>
    </recommendedName>
</protein>
<keyword evidence="3" id="KW-1185">Reference proteome</keyword>
<keyword evidence="1" id="KW-1133">Transmembrane helix</keyword>
<gene>
    <name evidence="2" type="ORF">E6O51_00040</name>
</gene>
<dbReference type="InterPro" id="IPR047798">
    <property type="entry name" value="BPSS1780-like"/>
</dbReference>
<dbReference type="AlphaFoldDB" id="A0A4S4AYI4"/>
<feature type="transmembrane region" description="Helical" evidence="1">
    <location>
        <begin position="189"/>
        <end position="211"/>
    </location>
</feature>
<sequence>MQARQLPLHRGWCWLSEGLHLWRRNPALMTFLAFGYLLTLVVVSIFPLIGQPIASLLMPVLSLGVLNGCRAIDEGRKVGPDILFSGFRSNVAALIAIGGIYLIASLLVLALTMAADGGTLLKAMGGGKLDPEAVQEPGFTFALLLAVALSTPVMMAYWFAPLLAGWWKLPAPKAMFFSFFACLRNWRPFLAYSIALMLFGAILPGIVIGVVGLAVPVLATVLTFLVPLVLVPTLFASFYINARDVFGIPGAVVHSAPLIVDDNDARD</sequence>
<dbReference type="RefSeq" id="WP_136382925.1">
    <property type="nucleotide sequence ID" value="NZ_SSOD01000001.1"/>
</dbReference>
<keyword evidence="1" id="KW-0472">Membrane</keyword>
<dbReference type="EMBL" id="SSOD01000001">
    <property type="protein sequence ID" value="THF65033.1"/>
    <property type="molecule type" value="Genomic_DNA"/>
</dbReference>
<evidence type="ECO:0008006" key="4">
    <source>
        <dbReference type="Google" id="ProtNLM"/>
    </source>
</evidence>
<evidence type="ECO:0000313" key="2">
    <source>
        <dbReference type="EMBL" id="THF65033.1"/>
    </source>
</evidence>
<feature type="transmembrane region" description="Helical" evidence="1">
    <location>
        <begin position="217"/>
        <end position="240"/>
    </location>
</feature>
<comment type="caution">
    <text evidence="2">The sequence shown here is derived from an EMBL/GenBank/DDBJ whole genome shotgun (WGS) entry which is preliminary data.</text>
</comment>
<feature type="transmembrane region" description="Helical" evidence="1">
    <location>
        <begin position="139"/>
        <end position="169"/>
    </location>
</feature>
<dbReference type="Proteomes" id="UP000307956">
    <property type="component" value="Unassembled WGS sequence"/>
</dbReference>
<keyword evidence="1" id="KW-0812">Transmembrane</keyword>
<evidence type="ECO:0000256" key="1">
    <source>
        <dbReference type="SAM" id="Phobius"/>
    </source>
</evidence>
<organism evidence="2 3">
    <name type="scientific">Pseudothauera rhizosphaerae</name>
    <dbReference type="NCBI Taxonomy" id="2565932"/>
    <lineage>
        <taxon>Bacteria</taxon>
        <taxon>Pseudomonadati</taxon>
        <taxon>Pseudomonadota</taxon>
        <taxon>Betaproteobacteria</taxon>
        <taxon>Rhodocyclales</taxon>
        <taxon>Zoogloeaceae</taxon>
        <taxon>Pseudothauera</taxon>
    </lineage>
</organism>
<dbReference type="NCBIfam" id="NF041043">
    <property type="entry name" value="BPSS1780_fam"/>
    <property type="match status" value="1"/>
</dbReference>
<proteinExistence type="predicted"/>
<feature type="transmembrane region" description="Helical" evidence="1">
    <location>
        <begin position="93"/>
        <end position="115"/>
    </location>
</feature>
<name>A0A4S4AYI4_9RHOO</name>
<feature type="transmembrane region" description="Helical" evidence="1">
    <location>
        <begin position="27"/>
        <end position="47"/>
    </location>
</feature>
<evidence type="ECO:0000313" key="3">
    <source>
        <dbReference type="Proteomes" id="UP000307956"/>
    </source>
</evidence>
<reference evidence="2 3" key="1">
    <citation type="submission" date="2019-04" db="EMBL/GenBank/DDBJ databases">
        <title>Azoarcus rhizosphaerae sp. nov. isolated from rhizosphere of Ficus religiosa.</title>
        <authorList>
            <person name="Lin S.-Y."/>
            <person name="Hameed A."/>
            <person name="Hsu Y.-H."/>
            <person name="Young C.-C."/>
        </authorList>
    </citation>
    <scope>NUCLEOTIDE SEQUENCE [LARGE SCALE GENOMIC DNA]</scope>
    <source>
        <strain evidence="2 3">CC-YHH848</strain>
    </source>
</reference>